<organism evidence="1">
    <name type="scientific">marine sediment metagenome</name>
    <dbReference type="NCBI Taxonomy" id="412755"/>
    <lineage>
        <taxon>unclassified sequences</taxon>
        <taxon>metagenomes</taxon>
        <taxon>ecological metagenomes</taxon>
    </lineage>
</organism>
<gene>
    <name evidence="1" type="ORF">S03H2_49098</name>
</gene>
<dbReference type="AlphaFoldDB" id="X1HJN7"/>
<comment type="caution">
    <text evidence="1">The sequence shown here is derived from an EMBL/GenBank/DDBJ whole genome shotgun (WGS) entry which is preliminary data.</text>
</comment>
<dbReference type="EMBL" id="BARU01031003">
    <property type="protein sequence ID" value="GAH69702.1"/>
    <property type="molecule type" value="Genomic_DNA"/>
</dbReference>
<name>X1HJN7_9ZZZZ</name>
<proteinExistence type="predicted"/>
<evidence type="ECO:0000313" key="1">
    <source>
        <dbReference type="EMBL" id="GAH69702.1"/>
    </source>
</evidence>
<reference evidence="1" key="1">
    <citation type="journal article" date="2014" name="Front. Microbiol.">
        <title>High frequency of phylogenetically diverse reductive dehalogenase-homologous genes in deep subseafloor sedimentary metagenomes.</title>
        <authorList>
            <person name="Kawai M."/>
            <person name="Futagami T."/>
            <person name="Toyoda A."/>
            <person name="Takaki Y."/>
            <person name="Nishi S."/>
            <person name="Hori S."/>
            <person name="Arai W."/>
            <person name="Tsubouchi T."/>
            <person name="Morono Y."/>
            <person name="Uchiyama I."/>
            <person name="Ito T."/>
            <person name="Fujiyama A."/>
            <person name="Inagaki F."/>
            <person name="Takami H."/>
        </authorList>
    </citation>
    <scope>NUCLEOTIDE SEQUENCE</scope>
    <source>
        <strain evidence="1">Expedition CK06-06</strain>
    </source>
</reference>
<protein>
    <submittedName>
        <fullName evidence="1">Uncharacterized protein</fullName>
    </submittedName>
</protein>
<sequence length="92" mass="10982">MARSDLKELYKELTSNEFSFLPRGENKLIYIYKKVQLQSPQLCDDSFLCIDNCTNGNNEPEWHHAVRRALDRLKRISKSVEKLQKRGYWKFT</sequence>
<accession>X1HJN7</accession>